<organism evidence="2 3">
    <name type="scientific">Stieleria maiorica</name>
    <dbReference type="NCBI Taxonomy" id="2795974"/>
    <lineage>
        <taxon>Bacteria</taxon>
        <taxon>Pseudomonadati</taxon>
        <taxon>Planctomycetota</taxon>
        <taxon>Planctomycetia</taxon>
        <taxon>Pirellulales</taxon>
        <taxon>Pirellulaceae</taxon>
        <taxon>Stieleria</taxon>
    </lineage>
</organism>
<dbReference type="RefSeq" id="WP_167547176.1">
    <property type="nucleotide sequence ID" value="NZ_CP036264.1"/>
</dbReference>
<keyword evidence="3" id="KW-1185">Reference proteome</keyword>
<dbReference type="AlphaFoldDB" id="A0A5B9MM81"/>
<proteinExistence type="predicted"/>
<dbReference type="SUPFAM" id="SSF63446">
    <property type="entry name" value="Type I dockerin domain"/>
    <property type="match status" value="1"/>
</dbReference>
<evidence type="ECO:0000256" key="1">
    <source>
        <dbReference type="SAM" id="MobiDB-lite"/>
    </source>
</evidence>
<reference evidence="2 3" key="1">
    <citation type="submission" date="2019-02" db="EMBL/GenBank/DDBJ databases">
        <title>Planctomycetal bacteria perform biofilm scaping via a novel small molecule.</title>
        <authorList>
            <person name="Jeske O."/>
            <person name="Boedeker C."/>
            <person name="Wiegand S."/>
            <person name="Breitling P."/>
            <person name="Kallscheuer N."/>
            <person name="Jogler M."/>
            <person name="Rohde M."/>
            <person name="Petersen J."/>
            <person name="Medema M.H."/>
            <person name="Surup F."/>
            <person name="Jogler C."/>
        </authorList>
    </citation>
    <scope>NUCLEOTIDE SEQUENCE [LARGE SCALE GENOMIC DNA]</scope>
    <source>
        <strain evidence="2 3">Mal15</strain>
    </source>
</reference>
<dbReference type="Gene3D" id="1.10.1330.10">
    <property type="entry name" value="Dockerin domain"/>
    <property type="match status" value="1"/>
</dbReference>
<feature type="compositionally biased region" description="Polar residues" evidence="1">
    <location>
        <begin position="723"/>
        <end position="748"/>
    </location>
</feature>
<protein>
    <submittedName>
        <fullName evidence="2">Dockerin type I repeat protein</fullName>
    </submittedName>
</protein>
<feature type="compositionally biased region" description="Polar residues" evidence="1">
    <location>
        <begin position="804"/>
        <end position="814"/>
    </location>
</feature>
<feature type="region of interest" description="Disordered" evidence="1">
    <location>
        <begin position="790"/>
        <end position="828"/>
    </location>
</feature>
<accession>A0A5B9MM81</accession>
<gene>
    <name evidence="2" type="ORF">Mal15_66230</name>
</gene>
<dbReference type="InterPro" id="IPR036439">
    <property type="entry name" value="Dockerin_dom_sf"/>
</dbReference>
<dbReference type="InterPro" id="IPR002105">
    <property type="entry name" value="Dockerin_1_rpt"/>
</dbReference>
<dbReference type="GO" id="GO:0000272">
    <property type="term" value="P:polysaccharide catabolic process"/>
    <property type="evidence" value="ECO:0007669"/>
    <property type="project" value="InterPro"/>
</dbReference>
<dbReference type="EMBL" id="CP036264">
    <property type="protein sequence ID" value="QEG02502.1"/>
    <property type="molecule type" value="Genomic_DNA"/>
</dbReference>
<dbReference type="Pfam" id="PF00404">
    <property type="entry name" value="Dockerin_1"/>
    <property type="match status" value="1"/>
</dbReference>
<evidence type="ECO:0000313" key="2">
    <source>
        <dbReference type="EMBL" id="QEG02502.1"/>
    </source>
</evidence>
<dbReference type="GO" id="GO:0004553">
    <property type="term" value="F:hydrolase activity, hydrolyzing O-glycosyl compounds"/>
    <property type="evidence" value="ECO:0007669"/>
    <property type="project" value="InterPro"/>
</dbReference>
<name>A0A5B9MM81_9BACT</name>
<dbReference type="Proteomes" id="UP000321353">
    <property type="component" value="Chromosome"/>
</dbReference>
<feature type="region of interest" description="Disordered" evidence="1">
    <location>
        <begin position="719"/>
        <end position="748"/>
    </location>
</feature>
<evidence type="ECO:0000313" key="3">
    <source>
        <dbReference type="Proteomes" id="UP000321353"/>
    </source>
</evidence>
<dbReference type="CDD" id="cd14256">
    <property type="entry name" value="Dockerin_I"/>
    <property type="match status" value="1"/>
</dbReference>
<dbReference type="KEGG" id="smam:Mal15_66230"/>
<sequence length="850" mass="91886">MEERRLLASDLPFGATPVDTAEFMLGTVTVTPVFFESDGSIDPQTQDWTEAEIDEILAKIRDSVDWWSDLLATQTSVHTLDFVIDDHYARNPVRTGYEPIDNSSLTFKNYVGNWLTDLGYGDAPSIERAVALFNDSQRQTHQTDWAFTMFVVDSSDDEDGFFESGGFIGAFAYPGGLFMVVPSHRPTSTFTHEMGHIFWARDEYPGAGSWTDQRGYYNAQNLNASDNPTPGFEQQDSIMRGGVVVTRAFDNLVSPESTLAMVGWRDSDGDGIFDLADVPLVLDAIGSFDVEAGVYSIRGSAAVDTLANQNSAGMQSDITLARIGELQYRLDDGDWQTALSPDATQVEFDLQIPIETPFDQIAWRAIDTSTGITSDVLTGDQLTPVWSGIGGGYAYLDGNTDQQRDSDETLLAGTRFTVRRGDGSDLFHHSIQAVSLPTGVVTTTDDITLSGVGGDADGRIASLPATTGPHDGPVFHYFDDSADQWIDTWDATTRLAINAAASTGRVEIDVLGLDTGSYGLESGSYARVDVFDSQGNRIDRVTSDLVLAGDEQKLVIEDSLGRITRVVVYGHAETEILVSGIEFGQAALVSVGHNGAFSVDGLSDGDYAVEIVSPNLIYQFPAQPVSFQIAAGTLAPLAIAAQRVDSPRYNASLPGDVDGDQDVSIRDALIVINDLGRLGNRTLGAGETSGFDIDVNNDGIVSAIDALRVINAIQRATEGEGESISNIPPQSPQTSGSTQETSPAQSPWTTQPIAATAVDRVFGPHFPHTDWDRNIGPNHQNQKMLNYEGQRTSDQSPGELPSDRPTQADVQQLDETGENTGFERPLSGFLSVEGEIESRFAPHPDPEQLF</sequence>